<keyword evidence="3" id="KW-1185">Reference proteome</keyword>
<dbReference type="Gene3D" id="2.30.40.10">
    <property type="entry name" value="Urease, subunit C, domain 1"/>
    <property type="match status" value="1"/>
</dbReference>
<dbReference type="Gene3D" id="3.20.20.140">
    <property type="entry name" value="Metal-dependent hydrolases"/>
    <property type="match status" value="1"/>
</dbReference>
<dbReference type="GO" id="GO:0019213">
    <property type="term" value="F:deacetylase activity"/>
    <property type="evidence" value="ECO:0007669"/>
    <property type="project" value="InterPro"/>
</dbReference>
<sequence>MATLVLQGGRVIDPASETDETTDVVVVDGRIASVGPADPEVLDAPGTEVRDCRGLLVTPGLIDLHVHVMAGLGDFCVEADHVGVGMGVPTVVDGGTSGVATFDISRRAVIDHPATRTNVLAFLDPNQLYLATKDFICHRLEIAGDLRNLDAGSLADSLERNDDVVVGAKVRACHVGDPEHSPFLAAAQEVMGHRPVMVHLGRFPFTPVITPTALLRQLRGGDIVTHAFRGAGGMVGPDDKAVPELRDAVDRGVVLDIGHSGTDFRFKEARRLMDQGYLPDTASTDINVFTVEGPVFSLAETLTKVLALGVDLRDVVAMGTSNTARAIGRSHELGRLEPGRSAEVSVLRLRDDGPFPVSDGKEVVQADRALEPVGCLRAGTWHATARLPSFATVGETWEDPGEGMDW</sequence>
<dbReference type="InterPro" id="IPR032466">
    <property type="entry name" value="Metal_Hydrolase"/>
</dbReference>
<protein>
    <submittedName>
        <fullName evidence="2">Amidohydrolase family protein</fullName>
    </submittedName>
</protein>
<evidence type="ECO:0000259" key="1">
    <source>
        <dbReference type="Pfam" id="PF01979"/>
    </source>
</evidence>
<dbReference type="SUPFAM" id="SSF51338">
    <property type="entry name" value="Composite domain of metallo-dependent hydrolases"/>
    <property type="match status" value="1"/>
</dbReference>
<dbReference type="KEGG" id="ima:PO878_02865"/>
<evidence type="ECO:0000313" key="2">
    <source>
        <dbReference type="EMBL" id="WCO67663.1"/>
    </source>
</evidence>
<dbReference type="GO" id="GO:0016810">
    <property type="term" value="F:hydrolase activity, acting on carbon-nitrogen (but not peptide) bonds"/>
    <property type="evidence" value="ECO:0007669"/>
    <property type="project" value="InterPro"/>
</dbReference>
<evidence type="ECO:0000313" key="3">
    <source>
        <dbReference type="Proteomes" id="UP001216390"/>
    </source>
</evidence>
<dbReference type="Proteomes" id="UP001216390">
    <property type="component" value="Chromosome"/>
</dbReference>
<dbReference type="AlphaFoldDB" id="A0AAE9YAR7"/>
<name>A0AAE9YAR7_9ACTN</name>
<dbReference type="InterPro" id="IPR020043">
    <property type="entry name" value="Deacetylase_Atu3266-like"/>
</dbReference>
<dbReference type="SUPFAM" id="SSF51556">
    <property type="entry name" value="Metallo-dependent hydrolases"/>
    <property type="match status" value="1"/>
</dbReference>
<feature type="domain" description="Amidohydrolase-related" evidence="1">
    <location>
        <begin position="271"/>
        <end position="349"/>
    </location>
</feature>
<organism evidence="2 3">
    <name type="scientific">Iamia majanohamensis</name>
    <dbReference type="NCBI Taxonomy" id="467976"/>
    <lineage>
        <taxon>Bacteria</taxon>
        <taxon>Bacillati</taxon>
        <taxon>Actinomycetota</taxon>
        <taxon>Acidimicrobiia</taxon>
        <taxon>Acidimicrobiales</taxon>
        <taxon>Iamiaceae</taxon>
        <taxon>Iamia</taxon>
    </lineage>
</organism>
<dbReference type="Pfam" id="PF01979">
    <property type="entry name" value="Amidohydro_1"/>
    <property type="match status" value="1"/>
</dbReference>
<dbReference type="EMBL" id="CP116942">
    <property type="protein sequence ID" value="WCO67663.1"/>
    <property type="molecule type" value="Genomic_DNA"/>
</dbReference>
<dbReference type="PANTHER" id="PTHR42717">
    <property type="entry name" value="DIHYDROOROTASE-RELATED"/>
    <property type="match status" value="1"/>
</dbReference>
<gene>
    <name evidence="2" type="ORF">PO878_02865</name>
</gene>
<proteinExistence type="predicted"/>
<dbReference type="RefSeq" id="WP_272737184.1">
    <property type="nucleotide sequence ID" value="NZ_CP116942.1"/>
</dbReference>
<reference evidence="2" key="1">
    <citation type="submission" date="2023-01" db="EMBL/GenBank/DDBJ databases">
        <title>The diversity of Class Acidimicrobiia in South China Sea sediment environments and the proposal of Iamia marina sp. nov., a novel species of the genus Iamia.</title>
        <authorList>
            <person name="He Y."/>
            <person name="Tian X."/>
        </authorList>
    </citation>
    <scope>NUCLEOTIDE SEQUENCE</scope>
    <source>
        <strain evidence="2">DSM 19957</strain>
    </source>
</reference>
<dbReference type="InterPro" id="IPR011059">
    <property type="entry name" value="Metal-dep_hydrolase_composite"/>
</dbReference>
<dbReference type="PANTHER" id="PTHR42717:SF1">
    <property type="entry name" value="IMIDAZOLONEPROPIONASE AND RELATED AMIDOHYDROLASES"/>
    <property type="match status" value="1"/>
</dbReference>
<accession>A0AAE9YAR7</accession>
<dbReference type="InterPro" id="IPR006680">
    <property type="entry name" value="Amidohydro-rel"/>
</dbReference>